<dbReference type="Proteomes" id="UP000295818">
    <property type="component" value="Unassembled WGS sequence"/>
</dbReference>
<dbReference type="InterPro" id="IPR011234">
    <property type="entry name" value="Fumarylacetoacetase-like_C"/>
</dbReference>
<feature type="domain" description="Rv2993c-like N-terminal" evidence="4">
    <location>
        <begin position="14"/>
        <end position="77"/>
    </location>
</feature>
<dbReference type="InterPro" id="IPR036663">
    <property type="entry name" value="Fumarylacetoacetase_C_sf"/>
</dbReference>
<evidence type="ECO:0000313" key="6">
    <source>
        <dbReference type="Proteomes" id="UP000295818"/>
    </source>
</evidence>
<dbReference type="EMBL" id="SLWM01000012">
    <property type="protein sequence ID" value="TCO18304.1"/>
    <property type="molecule type" value="Genomic_DNA"/>
</dbReference>
<dbReference type="RefSeq" id="WP_241998894.1">
    <property type="nucleotide sequence ID" value="NZ_SLWM01000012.1"/>
</dbReference>
<comment type="similarity">
    <text evidence="1">Belongs to the FAH family.</text>
</comment>
<accession>A0ABY2BEW3</accession>
<feature type="domain" description="Fumarylacetoacetase-like C-terminal" evidence="3">
    <location>
        <begin position="113"/>
        <end position="290"/>
    </location>
</feature>
<dbReference type="InterPro" id="IPR018833">
    <property type="entry name" value="Rv2993c-like_N"/>
</dbReference>
<evidence type="ECO:0000259" key="3">
    <source>
        <dbReference type="Pfam" id="PF01557"/>
    </source>
</evidence>
<keyword evidence="6" id="KW-1185">Reference proteome</keyword>
<gene>
    <name evidence="5" type="ORF">EV644_11252</name>
</gene>
<dbReference type="SUPFAM" id="SSF56529">
    <property type="entry name" value="FAH"/>
    <property type="match status" value="1"/>
</dbReference>
<keyword evidence="2" id="KW-0479">Metal-binding</keyword>
<proteinExistence type="inferred from homology"/>
<dbReference type="PANTHER" id="PTHR42796">
    <property type="entry name" value="FUMARYLACETOACETATE HYDROLASE DOMAIN-CONTAINING PROTEIN 2A-RELATED"/>
    <property type="match status" value="1"/>
</dbReference>
<dbReference type="InterPro" id="IPR051121">
    <property type="entry name" value="FAH"/>
</dbReference>
<comment type="caution">
    <text evidence="5">The sequence shown here is derived from an EMBL/GenBank/DDBJ whole genome shotgun (WGS) entry which is preliminary data.</text>
</comment>
<evidence type="ECO:0000256" key="1">
    <source>
        <dbReference type="ARBA" id="ARBA00010211"/>
    </source>
</evidence>
<dbReference type="Pfam" id="PF10370">
    <property type="entry name" value="Rv2993c-like_N"/>
    <property type="match status" value="1"/>
</dbReference>
<name>A0ABY2BEW3_9ACTN</name>
<dbReference type="Pfam" id="PF01557">
    <property type="entry name" value="FAA_hydrolase"/>
    <property type="match status" value="1"/>
</dbReference>
<evidence type="ECO:0000256" key="2">
    <source>
        <dbReference type="ARBA" id="ARBA00022723"/>
    </source>
</evidence>
<dbReference type="PANTHER" id="PTHR42796:SF7">
    <property type="entry name" value="2-DEHYDRO-3-DEOXY-D-ARABINONATE DEHYDRATASE"/>
    <property type="match status" value="1"/>
</dbReference>
<organism evidence="5 6">
    <name type="scientific">Kribbella orskensis</name>
    <dbReference type="NCBI Taxonomy" id="2512216"/>
    <lineage>
        <taxon>Bacteria</taxon>
        <taxon>Bacillati</taxon>
        <taxon>Actinomycetota</taxon>
        <taxon>Actinomycetes</taxon>
        <taxon>Propionibacteriales</taxon>
        <taxon>Kribbellaceae</taxon>
        <taxon>Kribbella</taxon>
    </lineage>
</organism>
<sequence>MTLQSINVKGGHPMHLVRYQLPGQRPQAGVLSGDTVAPVAGVTGMAELLRLTADELRTAVGKTGDEVAVADVKLLPPLDGLGEVWCAGVTYERSRGARMEESTEQSVYDRVYSAPRPELFPKSPAWRLVTDGEAIGIRHDSGHDVPEPELAVVANSRGEIVGFTICNDVSSRSIEGENPLYIPQAKVFAGGCALATGIRPAWEIADPKNLTIDLVIRRDGAEVFTGTTSTKQLVRELQDLVDVLFVPNEFPDGVILATGTGIVPELDFALRAGDVVEISISEVGTLTNTVAVGREPFAYLAAQTLEETR</sequence>
<dbReference type="Gene3D" id="3.90.850.10">
    <property type="entry name" value="Fumarylacetoacetase-like, C-terminal domain"/>
    <property type="match status" value="1"/>
</dbReference>
<evidence type="ECO:0000259" key="4">
    <source>
        <dbReference type="Pfam" id="PF10370"/>
    </source>
</evidence>
<reference evidence="5 6" key="1">
    <citation type="journal article" date="2015" name="Stand. Genomic Sci.">
        <title>Genomic Encyclopedia of Bacterial and Archaeal Type Strains, Phase III: the genomes of soil and plant-associated and newly described type strains.</title>
        <authorList>
            <person name="Whitman W.B."/>
            <person name="Woyke T."/>
            <person name="Klenk H.P."/>
            <person name="Zhou Y."/>
            <person name="Lilburn T.G."/>
            <person name="Beck B.J."/>
            <person name="De Vos P."/>
            <person name="Vandamme P."/>
            <person name="Eisen J.A."/>
            <person name="Garrity G."/>
            <person name="Hugenholtz P."/>
            <person name="Kyrpides N.C."/>
        </authorList>
    </citation>
    <scope>NUCLEOTIDE SEQUENCE [LARGE SCALE GENOMIC DNA]</scope>
    <source>
        <strain evidence="5 6">VKM Ac-2538</strain>
    </source>
</reference>
<protein>
    <submittedName>
        <fullName evidence="5">2-dehydro-3-deoxy-D-arabinonate dehydratase</fullName>
    </submittedName>
</protein>
<evidence type="ECO:0000313" key="5">
    <source>
        <dbReference type="EMBL" id="TCO18304.1"/>
    </source>
</evidence>